<sequence>MKRSLGIKQKLVIYTTLFIAVAVLAVAVPALYFFTANMETELELQTNQGIEGLNTILEGYKSDAAIYATLISRHPEVVKAVEARDSAALVQIIGPLAKAAKLDSVTVSDEKGVVVARTHDTKKGDSVLNQVNVQKALKGTTFAAIEPGTVVKLSVRAGAPVYNAEGQVIGVITPGYNASRDELVDKVKQMFGVDITLFLDDERIATTIIQDGQRVIGTKLNPVITEKVLKQGQKYAGRAEIIGKEYITTYLPLMGPEDKPIGVLFAGQNISELNVGKNKMMLSIGAIALCALGIGMFFSFLLAKGITTPISHLVEGVGKVAAGDLTQKVMVTSSDEIGVLAGHFNAMVDQLKALVTRVSGIAGNLSAASEELTASADQTAQAANQVAITISEVANGAEKQLKAVDDTALVVEQMSAGIQQIAVNVNTAADTSKRSTDSAQTGSAAVEKAMNQMRQIEDTVINSAQVVTNLGERSKEIGQIVDTISGIAGQTNLLALNAAIEAARAGEQGKGFAVVADEVRKLAEQSNDAAKQIAELISIIQQDTDSAVVAMTEGTKEVHVGTEVVSEAGQTFKEIFRSITEVTTQISGIAEVIQQMVSGSQQIVTAVHDIDAISKDAAGQTQTVSAATEQQSATMEEIASSSQELAKMAEELTETVSKFKI</sequence>
<evidence type="ECO:0000256" key="6">
    <source>
        <dbReference type="ARBA" id="ARBA00023224"/>
    </source>
</evidence>
<feature type="domain" description="HAMP" evidence="11">
    <location>
        <begin position="304"/>
        <end position="356"/>
    </location>
</feature>
<dbReference type="InterPro" id="IPR004090">
    <property type="entry name" value="Chemotax_Me-accpt_rcpt"/>
</dbReference>
<evidence type="ECO:0000256" key="1">
    <source>
        <dbReference type="ARBA" id="ARBA00004651"/>
    </source>
</evidence>
<comment type="subcellular location">
    <subcellularLocation>
        <location evidence="1">Cell membrane</location>
        <topology evidence="1">Multi-pass membrane protein</topology>
    </subcellularLocation>
</comment>
<dbReference type="PROSITE" id="PS50885">
    <property type="entry name" value="HAMP"/>
    <property type="match status" value="1"/>
</dbReference>
<evidence type="ECO:0000256" key="5">
    <source>
        <dbReference type="ARBA" id="ARBA00023136"/>
    </source>
</evidence>
<evidence type="ECO:0000256" key="2">
    <source>
        <dbReference type="ARBA" id="ARBA00022475"/>
    </source>
</evidence>
<dbReference type="Gene3D" id="1.10.287.950">
    <property type="entry name" value="Methyl-accepting chemotaxis protein"/>
    <property type="match status" value="1"/>
</dbReference>
<evidence type="ECO:0000259" key="10">
    <source>
        <dbReference type="PROSITE" id="PS50111"/>
    </source>
</evidence>
<dbReference type="RefSeq" id="WP_094607827.1">
    <property type="nucleotide sequence ID" value="NZ_CP155573.1"/>
</dbReference>
<keyword evidence="6 8" id="KW-0807">Transducer</keyword>
<dbReference type="InterPro" id="IPR033463">
    <property type="entry name" value="sCache_3"/>
</dbReference>
<evidence type="ECO:0000256" key="3">
    <source>
        <dbReference type="ARBA" id="ARBA00022692"/>
    </source>
</evidence>
<dbReference type="SMART" id="SM00304">
    <property type="entry name" value="HAMP"/>
    <property type="match status" value="1"/>
</dbReference>
<feature type="transmembrane region" description="Helical" evidence="9">
    <location>
        <begin position="280"/>
        <end position="303"/>
    </location>
</feature>
<dbReference type="Pfam" id="PF17202">
    <property type="entry name" value="sCache_3_3"/>
    <property type="match status" value="1"/>
</dbReference>
<feature type="domain" description="Methyl-accepting transducer" evidence="10">
    <location>
        <begin position="375"/>
        <end position="611"/>
    </location>
</feature>
<dbReference type="PRINTS" id="PR00260">
    <property type="entry name" value="CHEMTRNSDUCR"/>
</dbReference>
<dbReference type="Proteomes" id="UP000216752">
    <property type="component" value="Chromosome"/>
</dbReference>
<organism evidence="12 13">
    <name type="scientific">Sporomusa silvacetica DSM 10669</name>
    <dbReference type="NCBI Taxonomy" id="1123289"/>
    <lineage>
        <taxon>Bacteria</taxon>
        <taxon>Bacillati</taxon>
        <taxon>Bacillota</taxon>
        <taxon>Negativicutes</taxon>
        <taxon>Selenomonadales</taxon>
        <taxon>Sporomusaceae</taxon>
        <taxon>Sporomusa</taxon>
    </lineage>
</organism>
<name>A0ABZ3IUJ5_9FIRM</name>
<dbReference type="CDD" id="cd11386">
    <property type="entry name" value="MCP_signal"/>
    <property type="match status" value="1"/>
</dbReference>
<dbReference type="Pfam" id="PF00015">
    <property type="entry name" value="MCPsignal"/>
    <property type="match status" value="1"/>
</dbReference>
<dbReference type="CDD" id="cd06225">
    <property type="entry name" value="HAMP"/>
    <property type="match status" value="1"/>
</dbReference>
<reference evidence="12" key="1">
    <citation type="submission" date="2024-05" db="EMBL/GenBank/DDBJ databases">
        <title>Isolation and characterization of Sporomusa carbonis sp. nov., a carboxydotrophic hydrogenogen in the genus of Sporomusa isolated from a charcoal burning pile.</title>
        <authorList>
            <person name="Boeer T."/>
            <person name="Rosenbaum F."/>
            <person name="Eysell L."/>
            <person name="Mueller V."/>
            <person name="Daniel R."/>
            <person name="Poehlein A."/>
        </authorList>
    </citation>
    <scope>NUCLEOTIDE SEQUENCE [LARGE SCALE GENOMIC DNA]</scope>
    <source>
        <strain evidence="12">DSM 10669</strain>
    </source>
</reference>
<protein>
    <recommendedName>
        <fullName evidence="14">Methyl-accepting chemotaxis protein McpB</fullName>
    </recommendedName>
</protein>
<dbReference type="Gene3D" id="3.30.450.20">
    <property type="entry name" value="PAS domain"/>
    <property type="match status" value="1"/>
</dbReference>
<evidence type="ECO:0000256" key="4">
    <source>
        <dbReference type="ARBA" id="ARBA00022989"/>
    </source>
</evidence>
<dbReference type="InterPro" id="IPR029151">
    <property type="entry name" value="Sensor-like_sf"/>
</dbReference>
<keyword evidence="4 9" id="KW-1133">Transmembrane helix</keyword>
<dbReference type="SMART" id="SM00283">
    <property type="entry name" value="MA"/>
    <property type="match status" value="1"/>
</dbReference>
<dbReference type="Gene3D" id="6.10.340.10">
    <property type="match status" value="1"/>
</dbReference>
<keyword evidence="3 9" id="KW-0812">Transmembrane</keyword>
<dbReference type="PANTHER" id="PTHR32089:SF112">
    <property type="entry name" value="LYSOZYME-LIKE PROTEIN-RELATED"/>
    <property type="match status" value="1"/>
</dbReference>
<evidence type="ECO:0000256" key="9">
    <source>
        <dbReference type="SAM" id="Phobius"/>
    </source>
</evidence>
<dbReference type="InterPro" id="IPR003660">
    <property type="entry name" value="HAMP_dom"/>
</dbReference>
<evidence type="ECO:0000313" key="13">
    <source>
        <dbReference type="Proteomes" id="UP000216752"/>
    </source>
</evidence>
<keyword evidence="2" id="KW-1003">Cell membrane</keyword>
<evidence type="ECO:0000259" key="11">
    <source>
        <dbReference type="PROSITE" id="PS50885"/>
    </source>
</evidence>
<feature type="transmembrane region" description="Helical" evidence="9">
    <location>
        <begin position="12"/>
        <end position="34"/>
    </location>
</feature>
<evidence type="ECO:0000313" key="12">
    <source>
        <dbReference type="EMBL" id="XFO69401.1"/>
    </source>
</evidence>
<dbReference type="EMBL" id="CP155573">
    <property type="protein sequence ID" value="XFO69401.1"/>
    <property type="molecule type" value="Genomic_DNA"/>
</dbReference>
<comment type="similarity">
    <text evidence="7">Belongs to the methyl-accepting chemotaxis (MCP) protein family.</text>
</comment>
<dbReference type="InterPro" id="IPR004089">
    <property type="entry name" value="MCPsignal_dom"/>
</dbReference>
<evidence type="ECO:0000256" key="7">
    <source>
        <dbReference type="ARBA" id="ARBA00029447"/>
    </source>
</evidence>
<evidence type="ECO:0000256" key="8">
    <source>
        <dbReference type="PROSITE-ProRule" id="PRU00284"/>
    </source>
</evidence>
<dbReference type="PROSITE" id="PS50111">
    <property type="entry name" value="CHEMOTAXIS_TRANSDUC_2"/>
    <property type="match status" value="1"/>
</dbReference>
<dbReference type="Pfam" id="PF00672">
    <property type="entry name" value="HAMP"/>
    <property type="match status" value="1"/>
</dbReference>
<proteinExistence type="inferred from homology"/>
<evidence type="ECO:0008006" key="14">
    <source>
        <dbReference type="Google" id="ProtNLM"/>
    </source>
</evidence>
<gene>
    <name evidence="12" type="ORF">SPSIL_056350</name>
</gene>
<keyword evidence="5 9" id="KW-0472">Membrane</keyword>
<accession>A0ABZ3IUJ5</accession>
<keyword evidence="13" id="KW-1185">Reference proteome</keyword>
<dbReference type="SUPFAM" id="SSF58104">
    <property type="entry name" value="Methyl-accepting chemotaxis protein (MCP) signaling domain"/>
    <property type="match status" value="1"/>
</dbReference>
<dbReference type="PANTHER" id="PTHR32089">
    <property type="entry name" value="METHYL-ACCEPTING CHEMOTAXIS PROTEIN MCPB"/>
    <property type="match status" value="1"/>
</dbReference>
<dbReference type="SUPFAM" id="SSF103190">
    <property type="entry name" value="Sensory domain-like"/>
    <property type="match status" value="2"/>
</dbReference>